<evidence type="ECO:0000313" key="15">
    <source>
        <dbReference type="EMBL" id="MDR6585325.1"/>
    </source>
</evidence>
<evidence type="ECO:0000259" key="13">
    <source>
        <dbReference type="PROSITE" id="PS50111"/>
    </source>
</evidence>
<comment type="subcellular location">
    <subcellularLocation>
        <location evidence="1">Cell inner membrane</location>
        <topology evidence="1">Multi-pass membrane protein</topology>
    </subcellularLocation>
</comment>
<evidence type="ECO:0000256" key="12">
    <source>
        <dbReference type="SAM" id="Phobius"/>
    </source>
</evidence>
<gene>
    <name evidence="15" type="ORF">J2W50_003541</name>
</gene>
<proteinExistence type="inferred from homology"/>
<evidence type="ECO:0000259" key="14">
    <source>
        <dbReference type="PROSITE" id="PS50885"/>
    </source>
</evidence>
<feature type="domain" description="Methyl-accepting transducer" evidence="13">
    <location>
        <begin position="266"/>
        <end position="495"/>
    </location>
</feature>
<dbReference type="InterPro" id="IPR003660">
    <property type="entry name" value="HAMP_dom"/>
</dbReference>
<dbReference type="PANTHER" id="PTHR43531">
    <property type="entry name" value="PROTEIN ICFG"/>
    <property type="match status" value="1"/>
</dbReference>
<dbReference type="InterPro" id="IPR004089">
    <property type="entry name" value="MCPsignal_dom"/>
</dbReference>
<comment type="caution">
    <text evidence="15">The sequence shown here is derived from an EMBL/GenBank/DDBJ whole genome shotgun (WGS) entry which is preliminary data.</text>
</comment>
<evidence type="ECO:0000256" key="4">
    <source>
        <dbReference type="ARBA" id="ARBA00022500"/>
    </source>
</evidence>
<reference evidence="15 16" key="1">
    <citation type="submission" date="2023-07" db="EMBL/GenBank/DDBJ databases">
        <title>Sorghum-associated microbial communities from plants grown in Nebraska, USA.</title>
        <authorList>
            <person name="Schachtman D."/>
        </authorList>
    </citation>
    <scope>NUCLEOTIDE SEQUENCE [LARGE SCALE GENOMIC DNA]</scope>
    <source>
        <strain evidence="15 16">596</strain>
    </source>
</reference>
<dbReference type="Pfam" id="PF00015">
    <property type="entry name" value="MCPsignal"/>
    <property type="match status" value="1"/>
</dbReference>
<evidence type="ECO:0000256" key="7">
    <source>
        <dbReference type="ARBA" id="ARBA00022989"/>
    </source>
</evidence>
<dbReference type="InterPro" id="IPR051310">
    <property type="entry name" value="MCP_chemotaxis"/>
</dbReference>
<dbReference type="Gene3D" id="1.10.287.950">
    <property type="entry name" value="Methyl-accepting chemotaxis protein"/>
    <property type="match status" value="1"/>
</dbReference>
<evidence type="ECO:0000256" key="10">
    <source>
        <dbReference type="ARBA" id="ARBA00029447"/>
    </source>
</evidence>
<keyword evidence="6 12" id="KW-0812">Transmembrane</keyword>
<dbReference type="SMART" id="SM00304">
    <property type="entry name" value="HAMP"/>
    <property type="match status" value="1"/>
</dbReference>
<keyword evidence="15" id="KW-0675">Receptor</keyword>
<evidence type="ECO:0000256" key="9">
    <source>
        <dbReference type="ARBA" id="ARBA00023224"/>
    </source>
</evidence>
<evidence type="ECO:0000256" key="2">
    <source>
        <dbReference type="ARBA" id="ARBA00022475"/>
    </source>
</evidence>
<dbReference type="PROSITE" id="PS50885">
    <property type="entry name" value="HAMP"/>
    <property type="match status" value="1"/>
</dbReference>
<dbReference type="PANTHER" id="PTHR43531:SF14">
    <property type="entry name" value="METHYL-ACCEPTING CHEMOTAXIS PROTEIN I-RELATED"/>
    <property type="match status" value="1"/>
</dbReference>
<protein>
    <submittedName>
        <fullName evidence="15">Methyl-accepting chemotaxis protein-1 (Serine sensor receptor)</fullName>
    </submittedName>
</protein>
<dbReference type="Proteomes" id="UP001260715">
    <property type="component" value="Unassembled WGS sequence"/>
</dbReference>
<accession>A0ABU1PHZ7</accession>
<dbReference type="EMBL" id="JAVDSJ010000004">
    <property type="protein sequence ID" value="MDR6585325.1"/>
    <property type="molecule type" value="Genomic_DNA"/>
</dbReference>
<dbReference type="SUPFAM" id="SSF58104">
    <property type="entry name" value="Methyl-accepting chemotaxis protein (MCP) signaling domain"/>
    <property type="match status" value="1"/>
</dbReference>
<feature type="domain" description="HAMP" evidence="14">
    <location>
        <begin position="206"/>
        <end position="261"/>
    </location>
</feature>
<evidence type="ECO:0000256" key="6">
    <source>
        <dbReference type="ARBA" id="ARBA00022692"/>
    </source>
</evidence>
<dbReference type="Pfam" id="PF02203">
    <property type="entry name" value="TarH"/>
    <property type="match status" value="1"/>
</dbReference>
<evidence type="ECO:0000313" key="16">
    <source>
        <dbReference type="Proteomes" id="UP001260715"/>
    </source>
</evidence>
<dbReference type="CDD" id="cd11386">
    <property type="entry name" value="MCP_signal"/>
    <property type="match status" value="1"/>
</dbReference>
<evidence type="ECO:0000256" key="11">
    <source>
        <dbReference type="PROSITE-ProRule" id="PRU00284"/>
    </source>
</evidence>
<keyword evidence="9 11" id="KW-0807">Transducer</keyword>
<evidence type="ECO:0000256" key="8">
    <source>
        <dbReference type="ARBA" id="ARBA00023136"/>
    </source>
</evidence>
<organism evidence="15 16">
    <name type="scientific">Herbaspirillum frisingense</name>
    <dbReference type="NCBI Taxonomy" id="92645"/>
    <lineage>
        <taxon>Bacteria</taxon>
        <taxon>Pseudomonadati</taxon>
        <taxon>Pseudomonadota</taxon>
        <taxon>Betaproteobacteria</taxon>
        <taxon>Burkholderiales</taxon>
        <taxon>Oxalobacteraceae</taxon>
        <taxon>Herbaspirillum</taxon>
    </lineage>
</organism>
<keyword evidence="4" id="KW-0145">Chemotaxis</keyword>
<comment type="similarity">
    <text evidence="10">Belongs to the methyl-accepting chemotaxis (MCP) protein family.</text>
</comment>
<name>A0ABU1PHZ7_9BURK</name>
<dbReference type="InterPro" id="IPR003122">
    <property type="entry name" value="Tar_rcpt_lig-bd"/>
</dbReference>
<dbReference type="RefSeq" id="WP_310011152.1">
    <property type="nucleotide sequence ID" value="NZ_JAVDSJ010000004.1"/>
</dbReference>
<sequence length="511" mass="54220">MTIRAGLAGGMGFLSAMLLLLGLLGLWSLAGSNAELRAMYAQRLLPMQQLGQVMAALDRSRSGIAAAILDPAAIQGELDALQRARKEGDQAWQAYLETIEDEEERALAARFSEHYRALWQQGVSPAIEAVSSFNIPGATELYSQTLAPLYARASVPMAQLIALQREHGAAIYAHSQQRYRLVFIASGVAMAAGLLFALVMGVLLLRAISRPLQQAIDIATRVAQGDLGHLGAHVHGIGRNETGRLMQALASMHGSLVEIVAKVRHSTVAITSASDEIGNGNLDLSRRTERQAASLEQTAASMTKLTATVRHNAEAARQADDMARQAAEVATDGRRAVSEVVQTMQAIDAASRQIVEIIAMIDAIAFQTNILALNAAVEAARAGEQGRGFAVVAAEVRVLAQRSGAAAQEIKTLIGDTVLKVDAGSHLAQVAGATMQRIAGRIEEVSHLVAAMARSNESQRQDIEHIHDAVTQIDQGTQQNAALVEQANAAAAALQEQARDLSAAVGVFRLA</sequence>
<keyword evidence="7 12" id="KW-1133">Transmembrane helix</keyword>
<keyword evidence="5" id="KW-0997">Cell inner membrane</keyword>
<evidence type="ECO:0000256" key="5">
    <source>
        <dbReference type="ARBA" id="ARBA00022519"/>
    </source>
</evidence>
<dbReference type="PRINTS" id="PR00260">
    <property type="entry name" value="CHEMTRNSDUCR"/>
</dbReference>
<keyword evidence="8 12" id="KW-0472">Membrane</keyword>
<evidence type="ECO:0000256" key="1">
    <source>
        <dbReference type="ARBA" id="ARBA00004429"/>
    </source>
</evidence>
<keyword evidence="3" id="KW-0488">Methylation</keyword>
<evidence type="ECO:0000256" key="3">
    <source>
        <dbReference type="ARBA" id="ARBA00022481"/>
    </source>
</evidence>
<keyword evidence="2" id="KW-1003">Cell membrane</keyword>
<dbReference type="SMART" id="SM00283">
    <property type="entry name" value="MA"/>
    <property type="match status" value="1"/>
</dbReference>
<keyword evidence="16" id="KW-1185">Reference proteome</keyword>
<dbReference type="InterPro" id="IPR004090">
    <property type="entry name" value="Chemotax_Me-accpt_rcpt"/>
</dbReference>
<feature type="transmembrane region" description="Helical" evidence="12">
    <location>
        <begin position="181"/>
        <end position="205"/>
    </location>
</feature>
<dbReference type="PROSITE" id="PS50111">
    <property type="entry name" value="CHEMOTAXIS_TRANSDUC_2"/>
    <property type="match status" value="1"/>
</dbReference>